<dbReference type="RefSeq" id="WP_310767745.1">
    <property type="nucleotide sequence ID" value="NZ_CP134050.1"/>
</dbReference>
<evidence type="ECO:0000313" key="2">
    <source>
        <dbReference type="Proteomes" id="UP001256827"/>
    </source>
</evidence>
<accession>A0ABY9T4V3</accession>
<protein>
    <submittedName>
        <fullName evidence="1">DUF3055 family protein</fullName>
    </submittedName>
</protein>
<organism evidence="1 2">
    <name type="scientific">Brevibacillus brevis</name>
    <name type="common">Bacillus brevis</name>
    <dbReference type="NCBI Taxonomy" id="1393"/>
    <lineage>
        <taxon>Bacteria</taxon>
        <taxon>Bacillati</taxon>
        <taxon>Bacillota</taxon>
        <taxon>Bacilli</taxon>
        <taxon>Bacillales</taxon>
        <taxon>Paenibacillaceae</taxon>
        <taxon>Brevibacillus</taxon>
    </lineage>
</organism>
<evidence type="ECO:0000313" key="1">
    <source>
        <dbReference type="EMBL" id="WNC14914.1"/>
    </source>
</evidence>
<dbReference type="InterPro" id="IPR021415">
    <property type="entry name" value="SAV0927-like"/>
</dbReference>
<dbReference type="Pfam" id="PF11256">
    <property type="entry name" value="SAV0927-like"/>
    <property type="match status" value="1"/>
</dbReference>
<proteinExistence type="predicted"/>
<reference evidence="1 2" key="1">
    <citation type="submission" date="2023-09" db="EMBL/GenBank/DDBJ databases">
        <title>Complete Genome and Methylome dissection of Bacillus brevis NEB573 original source of BbsI restriction endonuclease.</title>
        <authorList>
            <person name="Fomenkov A."/>
            <person name="Roberts R.D."/>
        </authorList>
    </citation>
    <scope>NUCLEOTIDE SEQUENCE [LARGE SCALE GENOMIC DNA]</scope>
    <source>
        <strain evidence="1 2">NEB573</strain>
    </source>
</reference>
<dbReference type="Proteomes" id="UP001256827">
    <property type="component" value="Chromosome"/>
</dbReference>
<sequence length="97" mass="11235">MAFDYLYDQSENILSRYVAFATEHTRYDLGLFYSQHFDGKSFVVSLQNMQSILISSDDIGYDHGWVERLGVRAEDVDVVSSFLKRTLTSLFNNHDLD</sequence>
<name>A0ABY9T4V3_BREBE</name>
<dbReference type="EMBL" id="CP134050">
    <property type="protein sequence ID" value="WNC14914.1"/>
    <property type="molecule type" value="Genomic_DNA"/>
</dbReference>
<gene>
    <name evidence="1" type="ORF">RGB73_00495</name>
</gene>
<keyword evidence="2" id="KW-1185">Reference proteome</keyword>